<feature type="domain" description="Outer membrane protein beta-barrel" evidence="2">
    <location>
        <begin position="50"/>
        <end position="186"/>
    </location>
</feature>
<dbReference type="InterPro" id="IPR025665">
    <property type="entry name" value="Beta-barrel_OMP_2"/>
</dbReference>
<feature type="chain" id="PRO_5009185741" description="Outer membrane protein beta-barrel domain-containing protein" evidence="1">
    <location>
        <begin position="23"/>
        <end position="217"/>
    </location>
</feature>
<evidence type="ECO:0000313" key="4">
    <source>
        <dbReference type="Proteomes" id="UP000095552"/>
    </source>
</evidence>
<feature type="signal peptide" evidence="1">
    <location>
        <begin position="1"/>
        <end position="22"/>
    </location>
</feature>
<gene>
    <name evidence="3" type="ORF">BFP71_13330</name>
</gene>
<proteinExistence type="predicted"/>
<comment type="caution">
    <text evidence="3">The sequence shown here is derived from an EMBL/GenBank/DDBJ whole genome shotgun (WGS) entry which is preliminary data.</text>
</comment>
<dbReference type="OrthoDB" id="1001536at2"/>
<reference evidence="3 4" key="1">
    <citation type="submission" date="2016-08" db="EMBL/GenBank/DDBJ databases">
        <title>Draft genome of Fabibacter sp. strain SK-8.</title>
        <authorList>
            <person name="Wong S.-K."/>
            <person name="Hamasaki K."/>
            <person name="Yoshizawa S."/>
        </authorList>
    </citation>
    <scope>NUCLEOTIDE SEQUENCE [LARGE SCALE GENOMIC DNA]</scope>
    <source>
        <strain evidence="3 4">SK-8</strain>
    </source>
</reference>
<dbReference type="RefSeq" id="WP_069835956.1">
    <property type="nucleotide sequence ID" value="NZ_MDGQ01000005.1"/>
</dbReference>
<evidence type="ECO:0000259" key="2">
    <source>
        <dbReference type="Pfam" id="PF13568"/>
    </source>
</evidence>
<dbReference type="AlphaFoldDB" id="A0A1E5SZA8"/>
<dbReference type="Pfam" id="PF13568">
    <property type="entry name" value="OMP_b-brl_2"/>
    <property type="match status" value="1"/>
</dbReference>
<dbReference type="STRING" id="1563681.BFP71_13330"/>
<accession>A0A1E5SZA8</accession>
<evidence type="ECO:0000256" key="1">
    <source>
        <dbReference type="SAM" id="SignalP"/>
    </source>
</evidence>
<evidence type="ECO:0000313" key="3">
    <source>
        <dbReference type="EMBL" id="OEK04451.1"/>
    </source>
</evidence>
<dbReference type="EMBL" id="MDGQ01000005">
    <property type="protein sequence ID" value="OEK04451.1"/>
    <property type="molecule type" value="Genomic_DNA"/>
</dbReference>
<organism evidence="3 4">
    <name type="scientific">Roseivirga misakiensis</name>
    <dbReference type="NCBI Taxonomy" id="1563681"/>
    <lineage>
        <taxon>Bacteria</taxon>
        <taxon>Pseudomonadati</taxon>
        <taxon>Bacteroidota</taxon>
        <taxon>Cytophagia</taxon>
        <taxon>Cytophagales</taxon>
        <taxon>Roseivirgaceae</taxon>
        <taxon>Roseivirga</taxon>
    </lineage>
</organism>
<keyword evidence="4" id="KW-1185">Reference proteome</keyword>
<sequence>MKNKPKSFAVFVLFISLFPVLAQGQTYSYSTDYQAGAKIKLVSARMNISSELVSTSDASSEVGYQFGGFFRVNINKVFVEADLLYSKIKTQLVFNDFDGIVGFDPLAEFEFNTIEIPLSIGYRIGNLRLFMGPSISNLVSGQRSFLNEIEKVTDEYNRTNLMWHWGIGGDFQRIFIDINYESGLSKTGESLTNLIGREFIPRQRQWVFSVALNLLRD</sequence>
<protein>
    <recommendedName>
        <fullName evidence="2">Outer membrane protein beta-barrel domain-containing protein</fullName>
    </recommendedName>
</protein>
<dbReference type="Proteomes" id="UP000095552">
    <property type="component" value="Unassembled WGS sequence"/>
</dbReference>
<keyword evidence="1" id="KW-0732">Signal</keyword>
<name>A0A1E5SZA8_9BACT</name>